<comment type="catalytic activity">
    <reaction evidence="4">
        <text>an aldehyde + NAD(+) + H2O = a carboxylate + NADH + 2 H(+)</text>
        <dbReference type="Rhea" id="RHEA:16185"/>
        <dbReference type="ChEBI" id="CHEBI:15377"/>
        <dbReference type="ChEBI" id="CHEBI:15378"/>
        <dbReference type="ChEBI" id="CHEBI:17478"/>
        <dbReference type="ChEBI" id="CHEBI:29067"/>
        <dbReference type="ChEBI" id="CHEBI:57540"/>
        <dbReference type="ChEBI" id="CHEBI:57945"/>
        <dbReference type="EC" id="1.2.1.3"/>
    </reaction>
</comment>
<protein>
    <recommendedName>
        <fullName evidence="5">Aldehyde dehydrogenase</fullName>
    </recommendedName>
</protein>
<evidence type="ECO:0000256" key="4">
    <source>
        <dbReference type="ARBA" id="ARBA00049194"/>
    </source>
</evidence>
<dbReference type="GO" id="GO:0009737">
    <property type="term" value="P:response to abscisic acid"/>
    <property type="evidence" value="ECO:0007669"/>
    <property type="project" value="UniProtKB-ARBA"/>
</dbReference>
<dbReference type="Proteomes" id="UP000187203">
    <property type="component" value="Unassembled WGS sequence"/>
</dbReference>
<evidence type="ECO:0000256" key="6">
    <source>
        <dbReference type="PIRSR" id="PIRSR036492-1"/>
    </source>
</evidence>
<evidence type="ECO:0000313" key="10">
    <source>
        <dbReference type="EMBL" id="OMO84550.1"/>
    </source>
</evidence>
<feature type="active site" evidence="6">
    <location>
        <position position="207"/>
    </location>
</feature>
<dbReference type="SUPFAM" id="SSF53720">
    <property type="entry name" value="ALDH-like"/>
    <property type="match status" value="1"/>
</dbReference>
<dbReference type="Pfam" id="PF00171">
    <property type="entry name" value="Aldedh"/>
    <property type="match status" value="1"/>
</dbReference>
<dbReference type="InterPro" id="IPR016161">
    <property type="entry name" value="Ald_DH/histidinol_DH"/>
</dbReference>
<evidence type="ECO:0000259" key="8">
    <source>
        <dbReference type="Pfam" id="PF00171"/>
    </source>
</evidence>
<dbReference type="AlphaFoldDB" id="A0A1R3IPW1"/>
<dbReference type="STRING" id="93759.A0A1R3IPW1"/>
<proteinExistence type="inferred from homology"/>
<dbReference type="GO" id="GO:0009414">
    <property type="term" value="P:response to water deprivation"/>
    <property type="evidence" value="ECO:0007669"/>
    <property type="project" value="UniProtKB-ARBA"/>
</dbReference>
<dbReference type="InterPro" id="IPR012394">
    <property type="entry name" value="Aldehyde_DH_NAD(P)"/>
</dbReference>
<comment type="caution">
    <text evidence="10">The sequence shown here is derived from an EMBL/GenBank/DDBJ whole genome shotgun (WGS) entry which is preliminary data.</text>
</comment>
<dbReference type="GO" id="GO:0004029">
    <property type="term" value="F:aldehyde dehydrogenase (NAD+) activity"/>
    <property type="evidence" value="ECO:0007669"/>
    <property type="project" value="UniProtKB-EC"/>
</dbReference>
<reference evidence="11" key="1">
    <citation type="submission" date="2013-09" db="EMBL/GenBank/DDBJ databases">
        <title>Corchorus olitorius genome sequencing.</title>
        <authorList>
            <person name="Alam M."/>
            <person name="Haque M.S."/>
            <person name="Islam M.S."/>
            <person name="Emdad E.M."/>
            <person name="Islam M.M."/>
            <person name="Ahmed B."/>
            <person name="Halim A."/>
            <person name="Hossen Q.M.M."/>
            <person name="Hossain M.Z."/>
            <person name="Ahmed R."/>
            <person name="Khan M.M."/>
            <person name="Islam R."/>
            <person name="Rashid M.M."/>
            <person name="Khan S.A."/>
            <person name="Rahman M.S."/>
            <person name="Alam M."/>
            <person name="Yahiya A.S."/>
            <person name="Khan M.S."/>
            <person name="Azam M.S."/>
            <person name="Haque T."/>
            <person name="Lashkar M.Z.H."/>
            <person name="Akhand A.I."/>
            <person name="Morshed G."/>
            <person name="Roy S."/>
            <person name="Uddin K.S."/>
            <person name="Rabeya T."/>
            <person name="Hossain A.S."/>
            <person name="Chowdhury A."/>
            <person name="Snigdha A.R."/>
            <person name="Mortoza M.S."/>
            <person name="Matin S.A."/>
            <person name="Hoque S.M.E."/>
            <person name="Islam M.K."/>
            <person name="Roy D.K."/>
            <person name="Haider R."/>
            <person name="Moosa M.M."/>
            <person name="Elias S.M."/>
            <person name="Hasan A.M."/>
            <person name="Jahan S."/>
            <person name="Shafiuddin M."/>
            <person name="Mahmood N."/>
            <person name="Shommy N.S."/>
        </authorList>
    </citation>
    <scope>NUCLEOTIDE SEQUENCE [LARGE SCALE GENOMIC DNA]</scope>
    <source>
        <strain evidence="11">cv. O-4</strain>
    </source>
</reference>
<dbReference type="FunFam" id="3.40.309.10:FF:000003">
    <property type="entry name" value="Aldehyde dehydrogenase"/>
    <property type="match status" value="1"/>
</dbReference>
<dbReference type="FunFam" id="3.40.605.10:FF:000004">
    <property type="entry name" value="Aldehyde dehydrogenase"/>
    <property type="match status" value="1"/>
</dbReference>
<dbReference type="GO" id="GO:0005737">
    <property type="term" value="C:cytoplasm"/>
    <property type="evidence" value="ECO:0007669"/>
    <property type="project" value="TreeGrafter"/>
</dbReference>
<dbReference type="PIRSF" id="PIRSF036492">
    <property type="entry name" value="ALDH"/>
    <property type="match status" value="1"/>
</dbReference>
<keyword evidence="2 5" id="KW-0560">Oxidoreductase</keyword>
<keyword evidence="11" id="KW-1185">Reference proteome</keyword>
<evidence type="ECO:0000256" key="2">
    <source>
        <dbReference type="ARBA" id="ARBA00023002"/>
    </source>
</evidence>
<dbReference type="InterPro" id="IPR019180">
    <property type="entry name" value="Oxidoreductase-like_N"/>
</dbReference>
<feature type="domain" description="Oxidoreductase-like" evidence="9">
    <location>
        <begin position="496"/>
        <end position="530"/>
    </location>
</feature>
<comment type="similarity">
    <text evidence="1 5">Belongs to the aldehyde dehydrogenase family.</text>
</comment>
<evidence type="ECO:0000256" key="7">
    <source>
        <dbReference type="SAM" id="MobiDB-lite"/>
    </source>
</evidence>
<feature type="active site" evidence="6">
    <location>
        <position position="245"/>
    </location>
</feature>
<dbReference type="InterPro" id="IPR016162">
    <property type="entry name" value="Ald_DH_N"/>
</dbReference>
<evidence type="ECO:0000256" key="3">
    <source>
        <dbReference type="ARBA" id="ARBA00023027"/>
    </source>
</evidence>
<dbReference type="Pfam" id="PF09791">
    <property type="entry name" value="Oxidored-like"/>
    <property type="match status" value="1"/>
</dbReference>
<dbReference type="InterPro" id="IPR015590">
    <property type="entry name" value="Aldehyde_DH_dom"/>
</dbReference>
<keyword evidence="3" id="KW-0520">NAD</keyword>
<feature type="compositionally biased region" description="Basic and acidic residues" evidence="7">
    <location>
        <begin position="477"/>
        <end position="505"/>
    </location>
</feature>
<dbReference type="Gene3D" id="3.40.605.10">
    <property type="entry name" value="Aldehyde Dehydrogenase, Chain A, domain 1"/>
    <property type="match status" value="1"/>
</dbReference>
<evidence type="ECO:0000313" key="11">
    <source>
        <dbReference type="Proteomes" id="UP000187203"/>
    </source>
</evidence>
<dbReference type="EMBL" id="AWUE01017840">
    <property type="protein sequence ID" value="OMO84550.1"/>
    <property type="molecule type" value="Genomic_DNA"/>
</dbReference>
<accession>A0A1R3IPW1</accession>
<name>A0A1R3IPW1_9ROSI</name>
<dbReference type="PANTHER" id="PTHR43570:SF17">
    <property type="entry name" value="ALDEHYDE DEHYDROGENASE FAMILY 3 MEMBER F1"/>
    <property type="match status" value="1"/>
</dbReference>
<feature type="domain" description="Aldehyde dehydrogenase" evidence="8">
    <location>
        <begin position="9"/>
        <end position="433"/>
    </location>
</feature>
<feature type="region of interest" description="Disordered" evidence="7">
    <location>
        <begin position="477"/>
        <end position="512"/>
    </location>
</feature>
<evidence type="ECO:0000259" key="9">
    <source>
        <dbReference type="Pfam" id="PF09791"/>
    </source>
</evidence>
<evidence type="ECO:0000256" key="1">
    <source>
        <dbReference type="ARBA" id="ARBA00009986"/>
    </source>
</evidence>
<dbReference type="GO" id="GO:0006081">
    <property type="term" value="P:aldehyde metabolic process"/>
    <property type="evidence" value="ECO:0007669"/>
    <property type="project" value="InterPro"/>
</dbReference>
<dbReference type="PANTHER" id="PTHR43570">
    <property type="entry name" value="ALDEHYDE DEHYDROGENASE"/>
    <property type="match status" value="1"/>
</dbReference>
<organism evidence="10 11">
    <name type="scientific">Corchorus olitorius</name>
    <dbReference type="NCBI Taxonomy" id="93759"/>
    <lineage>
        <taxon>Eukaryota</taxon>
        <taxon>Viridiplantae</taxon>
        <taxon>Streptophyta</taxon>
        <taxon>Embryophyta</taxon>
        <taxon>Tracheophyta</taxon>
        <taxon>Spermatophyta</taxon>
        <taxon>Magnoliopsida</taxon>
        <taxon>eudicotyledons</taxon>
        <taxon>Gunneridae</taxon>
        <taxon>Pentapetalae</taxon>
        <taxon>rosids</taxon>
        <taxon>malvids</taxon>
        <taxon>Malvales</taxon>
        <taxon>Malvaceae</taxon>
        <taxon>Grewioideae</taxon>
        <taxon>Apeibeae</taxon>
        <taxon>Corchorus</taxon>
    </lineage>
</organism>
<sequence length="544" mass="60239">MEGSIAELRETFTSGRTKSVEWRKKQLKALLDLISENEDKIFHALHQDLGKHPAESYRDEIGVILKSVDYTLSCLDKWVAPKKEKLPLFFFPAKGEVLSEPLGVVLIFSSWNFPISLALDPLIGAISAGNTAVLKPSELSPACMSFLIETVPLYLDNKAIKVIGGGADVGQRLLELKWDKIFFTGSPRVGSLVMTAAAKHLTPVTLELGGKCPVIVDNFSSPSKSKVAAKRIVGGKWGPCAGQACISIDYLLVEEKSASNLIELLKKTIKKFYGENLKDLKNLSRIVNKHHFERISNLLKDPQVAASIVYGGSVNEEKLVIEPTILLDPPLDSDIMTEEIFGPLLPIITLKNIEESIEFINSKPKPLVIYAFTDNETFKKRILSETSSGTVTFNDVMMQFICDALPFGGVGQSGFGRYHGKYSFDTFSHEKAVFHGAFFPEIEPSIDSQRIGDPLRFLFVNGRIPLKLMATKLEESEVKDGSDKKKQGEEELTKNLPDPPEKPEPGDCCGSGCVRCVWDVYYEELEAYNRLCKPDPKNSISNSS</sequence>
<dbReference type="Gene3D" id="3.40.309.10">
    <property type="entry name" value="Aldehyde Dehydrogenase, Chain A, domain 2"/>
    <property type="match status" value="1"/>
</dbReference>
<dbReference type="OrthoDB" id="440325at2759"/>
<dbReference type="InterPro" id="IPR016163">
    <property type="entry name" value="Ald_DH_C"/>
</dbReference>
<evidence type="ECO:0000256" key="5">
    <source>
        <dbReference type="PIRNR" id="PIRNR036492"/>
    </source>
</evidence>
<gene>
    <name evidence="10" type="ORF">COLO4_21980</name>
</gene>